<organism evidence="1 2">
    <name type="scientific">Kaistia terrae</name>
    <dbReference type="NCBI Taxonomy" id="537017"/>
    <lineage>
        <taxon>Bacteria</taxon>
        <taxon>Pseudomonadati</taxon>
        <taxon>Pseudomonadota</taxon>
        <taxon>Alphaproteobacteria</taxon>
        <taxon>Hyphomicrobiales</taxon>
        <taxon>Kaistiaceae</taxon>
        <taxon>Kaistia</taxon>
    </lineage>
</organism>
<keyword evidence="2" id="KW-1185">Reference proteome</keyword>
<name>A0ABW0Q6W5_9HYPH</name>
<protein>
    <recommendedName>
        <fullName evidence="3">Universal stress protein</fullName>
    </recommendedName>
</protein>
<reference evidence="2" key="1">
    <citation type="journal article" date="2019" name="Int. J. Syst. Evol. Microbiol.">
        <title>The Global Catalogue of Microorganisms (GCM) 10K type strain sequencing project: providing services to taxonomists for standard genome sequencing and annotation.</title>
        <authorList>
            <consortium name="The Broad Institute Genomics Platform"/>
            <consortium name="The Broad Institute Genome Sequencing Center for Infectious Disease"/>
            <person name="Wu L."/>
            <person name="Ma J."/>
        </authorList>
    </citation>
    <scope>NUCLEOTIDE SEQUENCE [LARGE SCALE GENOMIC DNA]</scope>
    <source>
        <strain evidence="2">KACC 12633</strain>
    </source>
</reference>
<evidence type="ECO:0000313" key="2">
    <source>
        <dbReference type="Proteomes" id="UP001596150"/>
    </source>
</evidence>
<dbReference type="EMBL" id="JBHSML010000013">
    <property type="protein sequence ID" value="MFC5518394.1"/>
    <property type="molecule type" value="Genomic_DNA"/>
</dbReference>
<sequence length="156" mass="17268">MMQNWAAIEISLDVKGRPPVQLLRCAYRASRSGLIALVMNGVEPGAANRVLDPVVARMPLTIPGVAYLPIGDDERVRDAVLSADAILVATARFRQAVLDLGVDPEVIWPTHTLLTRMGQEALFRSLGQWPVGSQNLRRHEPLHVRPHGRLPEFQRA</sequence>
<comment type="caution">
    <text evidence="1">The sequence shown here is derived from an EMBL/GenBank/DDBJ whole genome shotgun (WGS) entry which is preliminary data.</text>
</comment>
<evidence type="ECO:0000313" key="1">
    <source>
        <dbReference type="EMBL" id="MFC5518394.1"/>
    </source>
</evidence>
<gene>
    <name evidence="1" type="ORF">ACFPP9_21645</name>
</gene>
<proteinExistence type="predicted"/>
<evidence type="ECO:0008006" key="3">
    <source>
        <dbReference type="Google" id="ProtNLM"/>
    </source>
</evidence>
<accession>A0ABW0Q6W5</accession>
<dbReference type="RefSeq" id="WP_266343444.1">
    <property type="nucleotide sequence ID" value="NZ_JAPKNH010000003.1"/>
</dbReference>
<dbReference type="Proteomes" id="UP001596150">
    <property type="component" value="Unassembled WGS sequence"/>
</dbReference>